<dbReference type="EMBL" id="CBFW010000088">
    <property type="protein sequence ID" value="CDC71932.1"/>
    <property type="molecule type" value="Genomic_DNA"/>
</dbReference>
<dbReference type="STRING" id="1263015.BN580_00949"/>
<gene>
    <name evidence="3" type="ORF">BN580_00949</name>
</gene>
<evidence type="ECO:0000256" key="1">
    <source>
        <dbReference type="SAM" id="Coils"/>
    </source>
</evidence>
<name>R6UMB8_9BACT</name>
<dbReference type="SUPFAM" id="SSF53041">
    <property type="entry name" value="Resolvase-like"/>
    <property type="match status" value="1"/>
</dbReference>
<dbReference type="InterPro" id="IPR050639">
    <property type="entry name" value="SSR_resolvase"/>
</dbReference>
<evidence type="ECO:0000313" key="3">
    <source>
        <dbReference type="EMBL" id="CDC71932.1"/>
    </source>
</evidence>
<dbReference type="Proteomes" id="UP000017938">
    <property type="component" value="Unassembled WGS sequence"/>
</dbReference>
<dbReference type="AlphaFoldDB" id="R6UMB8"/>
<dbReference type="Gene3D" id="3.40.50.1390">
    <property type="entry name" value="Resolvase, N-terminal catalytic domain"/>
    <property type="match status" value="1"/>
</dbReference>
<protein>
    <recommendedName>
        <fullName evidence="2">Recombinase domain-containing protein</fullName>
    </recommendedName>
</protein>
<keyword evidence="1" id="KW-0175">Coiled coil</keyword>
<sequence length="555" mass="64320">MNRQLNENRITALYCRLSQDDGREGESNSIVNQKALLNEYARKNRFKNLQFFVDDGYSGTTFDRPAFREMEKMIENGEIGTVIVKDMSRLGRNYLQVGMYTDIMFPENDVRFIAINDNVDSAVQTEFDMTPIRNFCNELYARDTAKKIKSTFKMKGESGKHLTTNLPFGYIKDKDDKDKWLIDEPAAIVIRKIFNLCANGFGPLQIAKRLRAEKVLIPTAYYAQRDGKLYERDPFNWDQKTVAGILERVEYLGHTVNFKTTSKNYKSKKRIQNPPERQMIFKNTHPAIISDELFETVQKIREGKRRPTATGKISLLSGKVICADCKAKLHYCTTNGFEERQDFFTCANYRSNMGSCSAHYIRNVTLCNMVFKHIKKMLVYVQQFEETFVRDQIERLDNAMTMSISKAKVDVVTLRRRDEDLNTLFKILYEDMVSGRITAERFDMLAREYEQEQKELKVKITELDDLIENGETQTKDLKQLLVNVRKYTDPQELTAQMVNDLVDKIVVYAPDKSSGHRRQKIEIYYNAVGIIDLPTVQEDDCIALHGRCKGKKIAV</sequence>
<dbReference type="PANTHER" id="PTHR30461">
    <property type="entry name" value="DNA-INVERTASE FROM LAMBDOID PROPHAGE"/>
    <property type="match status" value="1"/>
</dbReference>
<dbReference type="Pfam" id="PF07508">
    <property type="entry name" value="Recombinase"/>
    <property type="match status" value="1"/>
</dbReference>
<dbReference type="CDD" id="cd03770">
    <property type="entry name" value="SR_TndX_transposase"/>
    <property type="match status" value="1"/>
</dbReference>
<dbReference type="SMART" id="SM00857">
    <property type="entry name" value="Resolvase"/>
    <property type="match status" value="1"/>
</dbReference>
<dbReference type="InterPro" id="IPR025827">
    <property type="entry name" value="Zn_ribbon_recom_dom"/>
</dbReference>
<accession>R6UMB8</accession>
<feature type="domain" description="Recombinase" evidence="2">
    <location>
        <begin position="167"/>
        <end position="307"/>
    </location>
</feature>
<dbReference type="GO" id="GO:0000150">
    <property type="term" value="F:DNA strand exchange activity"/>
    <property type="evidence" value="ECO:0007669"/>
    <property type="project" value="InterPro"/>
</dbReference>
<dbReference type="Pfam" id="PF13408">
    <property type="entry name" value="Zn_ribbon_recom"/>
    <property type="match status" value="1"/>
</dbReference>
<dbReference type="InterPro" id="IPR006119">
    <property type="entry name" value="Resolv_N"/>
</dbReference>
<proteinExistence type="predicted"/>
<dbReference type="PROSITE" id="PS51737">
    <property type="entry name" value="RECOMBINASE_DNA_BIND"/>
    <property type="match status" value="1"/>
</dbReference>
<dbReference type="InterPro" id="IPR038109">
    <property type="entry name" value="DNA_bind_recomb_sf"/>
</dbReference>
<evidence type="ECO:0000259" key="2">
    <source>
        <dbReference type="PROSITE" id="PS51737"/>
    </source>
</evidence>
<dbReference type="GO" id="GO:0003677">
    <property type="term" value="F:DNA binding"/>
    <property type="evidence" value="ECO:0007669"/>
    <property type="project" value="InterPro"/>
</dbReference>
<reference evidence="3" key="1">
    <citation type="submission" date="2012-11" db="EMBL/GenBank/DDBJ databases">
        <title>Dependencies among metagenomic species, viruses, plasmids and units of genetic variation.</title>
        <authorList>
            <person name="Nielsen H.B."/>
            <person name="Almeida M."/>
            <person name="Juncker A.S."/>
            <person name="Rasmussen S."/>
            <person name="Li J."/>
            <person name="Sunagawa S."/>
            <person name="Plichta D."/>
            <person name="Gautier L."/>
            <person name="Le Chatelier E."/>
            <person name="Peletier E."/>
            <person name="Bonde I."/>
            <person name="Nielsen T."/>
            <person name="Manichanh C."/>
            <person name="Arumugam M."/>
            <person name="Batto J."/>
            <person name="Santos M.B.Q.D."/>
            <person name="Blom N."/>
            <person name="Borruel N."/>
            <person name="Burgdorf K.S."/>
            <person name="Boumezbeur F."/>
            <person name="Casellas F."/>
            <person name="Dore J."/>
            <person name="Guarner F."/>
            <person name="Hansen T."/>
            <person name="Hildebrand F."/>
            <person name="Kaas R.S."/>
            <person name="Kennedy S."/>
            <person name="Kristiansen K."/>
            <person name="Kultima J.R."/>
            <person name="Leonard P."/>
            <person name="Levenez F."/>
            <person name="Lund O."/>
            <person name="Moumen B."/>
            <person name="Le Paslier D."/>
            <person name="Pons N."/>
            <person name="Pedersen O."/>
            <person name="Prifti E."/>
            <person name="Qin J."/>
            <person name="Raes J."/>
            <person name="Tap J."/>
            <person name="Tims S."/>
            <person name="Ussery D.W."/>
            <person name="Yamada T."/>
            <person name="MetaHit consortium"/>
            <person name="Renault P."/>
            <person name="Sicheritz-Ponten T."/>
            <person name="Bork P."/>
            <person name="Wang J."/>
            <person name="Brunak S."/>
            <person name="Ehrlich S.D."/>
        </authorList>
    </citation>
    <scope>NUCLEOTIDE SEQUENCE [LARGE SCALE GENOMIC DNA]</scope>
</reference>
<dbReference type="Pfam" id="PF00239">
    <property type="entry name" value="Resolvase"/>
    <property type="match status" value="1"/>
</dbReference>
<organism evidence="3 4">
    <name type="scientific">Candidatus Colimorpha enterica</name>
    <dbReference type="NCBI Taxonomy" id="3083063"/>
    <lineage>
        <taxon>Bacteria</taxon>
        <taxon>Pseudomonadati</taxon>
        <taxon>Bacteroidota</taxon>
        <taxon>Bacteroidia</taxon>
        <taxon>Bacteroidales</taxon>
        <taxon>Candidatus Colimorpha</taxon>
    </lineage>
</organism>
<comment type="caution">
    <text evidence="3">The sequence shown here is derived from an EMBL/GenBank/DDBJ whole genome shotgun (WGS) entry which is preliminary data.</text>
</comment>
<dbReference type="Gene3D" id="3.90.1750.20">
    <property type="entry name" value="Putative Large Serine Recombinase, Chain B, Domain 2"/>
    <property type="match status" value="1"/>
</dbReference>
<dbReference type="InterPro" id="IPR011109">
    <property type="entry name" value="DNA_bind_recombinase_dom"/>
</dbReference>
<dbReference type="InterPro" id="IPR036162">
    <property type="entry name" value="Resolvase-like_N_sf"/>
</dbReference>
<dbReference type="InterPro" id="IPR025378">
    <property type="entry name" value="DUF4368"/>
</dbReference>
<dbReference type="PANTHER" id="PTHR30461:SF23">
    <property type="entry name" value="DNA RECOMBINASE-RELATED"/>
    <property type="match status" value="1"/>
</dbReference>
<feature type="coiled-coil region" evidence="1">
    <location>
        <begin position="439"/>
        <end position="469"/>
    </location>
</feature>
<evidence type="ECO:0000313" key="4">
    <source>
        <dbReference type="Proteomes" id="UP000017938"/>
    </source>
</evidence>
<dbReference type="Pfam" id="PF14287">
    <property type="entry name" value="DUF4368"/>
    <property type="match status" value="1"/>
</dbReference>